<name>C7N290_SLAHD</name>
<sequence length="611" mass="67812">MIARYVKGDATSAMKHFTRTYANEYEQQNDERLHRIEHRWSPYNYSTCDAEEATRLLIERVDTGNATSRTVVLLDATVYAGAPWDGEKGLGELDDLFSLADESLHEEFVGDNALGTFVHWDEKNVDGDPCPHAHLLVLPFDATGRFRVDEFDDAEERIERRLREKLAKSGLRTRFYMKSERVVAEAGDPADYSVFSVFRSCWAALLDEGYKLVEPDGEYIPAMQAIDACMLPGTFDAMKPAERSRLFATSPARLLEVVLLSNGMGSECISRFAEDPREVAECIDGIIRRNVDDYAPAFKYALMLRASKIEWVERIRDVFMCPMSEIIDKCYLRGGDQFAARLDALCRSEVREANSRAKSYKRQEVVRYLLSAALLGIQGVDFYDDLFGYPAVAALGQRGDSVGLPEVTPGGVAGRTGRQPEAMAVLTTAFFSPAKEQFVVDGLSASLHRTDREVIIGADYTSDHFVPRVDVGPGFLTSRLHAVVYNDAPEEATAEEAGECWFVRDTSSYGTAVVHSLDELEALFSDDGICTATKLLGSGATVDANSKQGARLTSGDFIVLGVYARGNVKLGDGSVLRIVGEDGSRRWEELRRVCAAVRFDSVMARDDSLRR</sequence>
<reference evidence="1 2" key="1">
    <citation type="journal article" date="2009" name="Stand. Genomic Sci.">
        <title>Complete genome sequence of Slackia heliotrinireducens type strain (RHS 1).</title>
        <authorList>
            <person name="Pukall R."/>
            <person name="Lapidus A."/>
            <person name="Nolan M."/>
            <person name="Copeland A."/>
            <person name="Glavina Del Rio T."/>
            <person name="Lucas S."/>
            <person name="Chen F."/>
            <person name="Tice H."/>
            <person name="Cheng J.F."/>
            <person name="Chertkov O."/>
            <person name="Bruce D."/>
            <person name="Goodwin L."/>
            <person name="Kuske C."/>
            <person name="Brettin T."/>
            <person name="Detter J.C."/>
            <person name="Han C."/>
            <person name="Pitluck S."/>
            <person name="Pati A."/>
            <person name="Mavrommatis K."/>
            <person name="Ivanova N."/>
            <person name="Ovchinnikova G."/>
            <person name="Chen A."/>
            <person name="Palaniappan K."/>
            <person name="Schneider S."/>
            <person name="Rohde M."/>
            <person name="Chain P."/>
            <person name="D'haeseleer P."/>
            <person name="Goker M."/>
            <person name="Bristow J."/>
            <person name="Eisen J.A."/>
            <person name="Markowitz V."/>
            <person name="Kyrpides N.C."/>
            <person name="Klenk H.P."/>
            <person name="Hugenholtz P."/>
        </authorList>
    </citation>
    <scope>NUCLEOTIDE SEQUENCE [LARGE SCALE GENOMIC DNA]</scope>
    <source>
        <strain evidence="2">ATCC 29202 / DSM 20476 / NCTC 11029 / RHS 1</strain>
    </source>
</reference>
<protein>
    <submittedName>
        <fullName evidence="1">Uncharacterized protein</fullName>
    </submittedName>
</protein>
<evidence type="ECO:0000313" key="1">
    <source>
        <dbReference type="EMBL" id="ACV21396.1"/>
    </source>
</evidence>
<accession>C7N290</accession>
<gene>
    <name evidence="1" type="ordered locus">Shel_03290</name>
</gene>
<dbReference type="Proteomes" id="UP000002026">
    <property type="component" value="Chromosome"/>
</dbReference>
<dbReference type="RefSeq" id="WP_012797505.1">
    <property type="nucleotide sequence ID" value="NC_013165.1"/>
</dbReference>
<dbReference type="Gene3D" id="3.30.930.30">
    <property type="match status" value="1"/>
</dbReference>
<organism evidence="1 2">
    <name type="scientific">Slackia heliotrinireducens (strain ATCC 29202 / DSM 20476 / NCTC 11029 / RHS 1)</name>
    <name type="common">Peptococcus heliotrinreducens</name>
    <dbReference type="NCBI Taxonomy" id="471855"/>
    <lineage>
        <taxon>Bacteria</taxon>
        <taxon>Bacillati</taxon>
        <taxon>Actinomycetota</taxon>
        <taxon>Coriobacteriia</taxon>
        <taxon>Eggerthellales</taxon>
        <taxon>Eggerthellaceae</taxon>
        <taxon>Slackia</taxon>
    </lineage>
</organism>
<evidence type="ECO:0000313" key="2">
    <source>
        <dbReference type="Proteomes" id="UP000002026"/>
    </source>
</evidence>
<dbReference type="KEGG" id="shi:Shel_03290"/>
<dbReference type="HOGENOM" id="CLU_446810_0_0_11"/>
<proteinExistence type="predicted"/>
<dbReference type="AlphaFoldDB" id="C7N290"/>
<keyword evidence="2" id="KW-1185">Reference proteome</keyword>
<dbReference type="EMBL" id="CP001684">
    <property type="protein sequence ID" value="ACV21396.1"/>
    <property type="molecule type" value="Genomic_DNA"/>
</dbReference>